<protein>
    <recommendedName>
        <fullName evidence="4">Secreted protein</fullName>
    </recommendedName>
</protein>
<sequence>MRMSCVILFGLLASNELYTAHDLLWKTSLARSSTAEKKGRPLQARQISWARFRDRLLVSYSLETPNQLGFG</sequence>
<dbReference type="Gramene" id="TKW39151">
    <property type="protein sequence ID" value="TKW39151"/>
    <property type="gene ID" value="SEVIR_1G159750v2"/>
</dbReference>
<dbReference type="EMBL" id="CM016552">
    <property type="protein sequence ID" value="TKW39151.1"/>
    <property type="molecule type" value="Genomic_DNA"/>
</dbReference>
<organism evidence="2 3">
    <name type="scientific">Setaria viridis</name>
    <name type="common">Green bristlegrass</name>
    <name type="synonym">Setaria italica subsp. viridis</name>
    <dbReference type="NCBI Taxonomy" id="4556"/>
    <lineage>
        <taxon>Eukaryota</taxon>
        <taxon>Viridiplantae</taxon>
        <taxon>Streptophyta</taxon>
        <taxon>Embryophyta</taxon>
        <taxon>Tracheophyta</taxon>
        <taxon>Spermatophyta</taxon>
        <taxon>Magnoliopsida</taxon>
        <taxon>Liliopsida</taxon>
        <taxon>Poales</taxon>
        <taxon>Poaceae</taxon>
        <taxon>PACMAD clade</taxon>
        <taxon>Panicoideae</taxon>
        <taxon>Panicodae</taxon>
        <taxon>Paniceae</taxon>
        <taxon>Cenchrinae</taxon>
        <taxon>Setaria</taxon>
    </lineage>
</organism>
<dbReference type="AlphaFoldDB" id="A0A4U6W9F6"/>
<dbReference type="Proteomes" id="UP000298652">
    <property type="component" value="Chromosome 1"/>
</dbReference>
<name>A0A4U6W9F6_SETVI</name>
<reference evidence="2" key="1">
    <citation type="submission" date="2019-03" db="EMBL/GenBank/DDBJ databases">
        <title>WGS assembly of Setaria viridis.</title>
        <authorList>
            <person name="Huang P."/>
            <person name="Jenkins J."/>
            <person name="Grimwood J."/>
            <person name="Barry K."/>
            <person name="Healey A."/>
            <person name="Mamidi S."/>
            <person name="Sreedasyam A."/>
            <person name="Shu S."/>
            <person name="Feldman M."/>
            <person name="Wu J."/>
            <person name="Yu Y."/>
            <person name="Chen C."/>
            <person name="Johnson J."/>
            <person name="Rokhsar D."/>
            <person name="Baxter I."/>
            <person name="Schmutz J."/>
            <person name="Brutnell T."/>
            <person name="Kellogg E."/>
        </authorList>
    </citation>
    <scope>NUCLEOTIDE SEQUENCE [LARGE SCALE GENOMIC DNA]</scope>
</reference>
<evidence type="ECO:0000313" key="3">
    <source>
        <dbReference type="Proteomes" id="UP000298652"/>
    </source>
</evidence>
<proteinExistence type="predicted"/>
<feature type="chain" id="PRO_5020293678" description="Secreted protein" evidence="1">
    <location>
        <begin position="21"/>
        <end position="71"/>
    </location>
</feature>
<evidence type="ECO:0000256" key="1">
    <source>
        <dbReference type="SAM" id="SignalP"/>
    </source>
</evidence>
<gene>
    <name evidence="2" type="ORF">SEVIR_1G159750v2</name>
</gene>
<keyword evidence="1" id="KW-0732">Signal</keyword>
<accession>A0A4U6W9F6</accession>
<evidence type="ECO:0000313" key="2">
    <source>
        <dbReference type="EMBL" id="TKW39151.1"/>
    </source>
</evidence>
<keyword evidence="3" id="KW-1185">Reference proteome</keyword>
<evidence type="ECO:0008006" key="4">
    <source>
        <dbReference type="Google" id="ProtNLM"/>
    </source>
</evidence>
<feature type="signal peptide" evidence="1">
    <location>
        <begin position="1"/>
        <end position="20"/>
    </location>
</feature>